<dbReference type="GO" id="GO:0102266">
    <property type="term" value="F:tRNA-dihydrouridine20a synthase activity"/>
    <property type="evidence" value="ECO:0007669"/>
    <property type="project" value="UniProtKB-EC"/>
</dbReference>
<dbReference type="Proteomes" id="UP000076632">
    <property type="component" value="Unassembled WGS sequence"/>
</dbReference>
<comment type="catalytic activity">
    <reaction evidence="10">
        <text>a 5,6-dihydrouridine in mRNA + NAD(+) = a uridine in mRNA + NADH + H(+)</text>
        <dbReference type="Rhea" id="RHEA:69851"/>
        <dbReference type="Rhea" id="RHEA-COMP:14658"/>
        <dbReference type="Rhea" id="RHEA-COMP:17789"/>
        <dbReference type="ChEBI" id="CHEBI:15378"/>
        <dbReference type="ChEBI" id="CHEBI:57540"/>
        <dbReference type="ChEBI" id="CHEBI:57945"/>
        <dbReference type="ChEBI" id="CHEBI:65315"/>
        <dbReference type="ChEBI" id="CHEBI:74443"/>
    </reaction>
    <physiologicalReaction direction="right-to-left" evidence="10">
        <dbReference type="Rhea" id="RHEA:69853"/>
    </physiologicalReaction>
</comment>
<evidence type="ECO:0000256" key="12">
    <source>
        <dbReference type="ARBA" id="ARBA00050434"/>
    </source>
</evidence>
<evidence type="ECO:0000256" key="15">
    <source>
        <dbReference type="ARBA" id="ARBA00052996"/>
    </source>
</evidence>
<dbReference type="EC" id="1.3.1.90" evidence="17"/>
<dbReference type="GO" id="GO:0102267">
    <property type="term" value="F:tRNA-dihydrouridine20b synthase activity"/>
    <property type="evidence" value="ECO:0007669"/>
    <property type="project" value="EnsemblFungi"/>
</dbReference>
<evidence type="ECO:0000256" key="3">
    <source>
        <dbReference type="ARBA" id="ARBA00022643"/>
    </source>
</evidence>
<dbReference type="Pfam" id="PF01207">
    <property type="entry name" value="Dus"/>
    <property type="match status" value="1"/>
</dbReference>
<dbReference type="InterPro" id="IPR018517">
    <property type="entry name" value="tRNA_hU_synthase_CS"/>
</dbReference>
<keyword evidence="4" id="KW-0507">mRNA processing</keyword>
<keyword evidence="22" id="KW-1185">Reference proteome</keyword>
<dbReference type="GO" id="GO:0106414">
    <property type="term" value="F:mRNA dihydrouridine synthase activity"/>
    <property type="evidence" value="ECO:0007669"/>
    <property type="project" value="RHEA"/>
</dbReference>
<dbReference type="CDD" id="cd02801">
    <property type="entry name" value="DUS_like_FMN"/>
    <property type="match status" value="1"/>
</dbReference>
<comment type="catalytic activity">
    <reaction evidence="11">
        <text>a 5,6-dihydrouridine in mRNA + NADP(+) = a uridine in mRNA + NADPH + H(+)</text>
        <dbReference type="Rhea" id="RHEA:69855"/>
        <dbReference type="Rhea" id="RHEA-COMP:14658"/>
        <dbReference type="Rhea" id="RHEA-COMP:17789"/>
        <dbReference type="ChEBI" id="CHEBI:15378"/>
        <dbReference type="ChEBI" id="CHEBI:57783"/>
        <dbReference type="ChEBI" id="CHEBI:58349"/>
        <dbReference type="ChEBI" id="CHEBI:65315"/>
        <dbReference type="ChEBI" id="CHEBI:74443"/>
    </reaction>
    <physiologicalReaction direction="right-to-left" evidence="11">
        <dbReference type="Rhea" id="RHEA:69857"/>
    </physiologicalReaction>
</comment>
<evidence type="ECO:0000256" key="19">
    <source>
        <dbReference type="ARBA" id="ARBA00078338"/>
    </source>
</evidence>
<dbReference type="FunFam" id="3.20.20.70:FF:000159">
    <property type="entry name" value="tRNA-dihydrouridine synthase 4"/>
    <property type="match status" value="1"/>
</dbReference>
<dbReference type="RefSeq" id="XP_018185332.1">
    <property type="nucleotide sequence ID" value="XM_018330652.1"/>
</dbReference>
<evidence type="ECO:0000256" key="9">
    <source>
        <dbReference type="ARBA" id="ARBA00045934"/>
    </source>
</evidence>
<dbReference type="GO" id="GO:0006397">
    <property type="term" value="P:mRNA processing"/>
    <property type="evidence" value="ECO:0007669"/>
    <property type="project" value="UniProtKB-KW"/>
</dbReference>
<evidence type="ECO:0000256" key="8">
    <source>
        <dbReference type="ARBA" id="ARBA00023027"/>
    </source>
</evidence>
<dbReference type="Gene3D" id="3.20.20.70">
    <property type="entry name" value="Aldolase class I"/>
    <property type="match status" value="1"/>
</dbReference>
<evidence type="ECO:0000256" key="14">
    <source>
        <dbReference type="ARBA" id="ARBA00051932"/>
    </source>
</evidence>
<dbReference type="PANTHER" id="PTHR11082:SF31">
    <property type="entry name" value="TRNA-DIHYDROURIDINE(20A_20B) SYNTHASE [NAD(P)+]-LIKE"/>
    <property type="match status" value="1"/>
</dbReference>
<feature type="domain" description="DUS-like FMN-binding" evidence="20">
    <location>
        <begin position="45"/>
        <end position="307"/>
    </location>
</feature>
<comment type="catalytic activity">
    <reaction evidence="15">
        <text>5,6-dihydrouridine(20a) in tRNA + NADP(+) = uridine(20a) in tRNA + NADPH + H(+)</text>
        <dbReference type="Rhea" id="RHEA:53344"/>
        <dbReference type="Rhea" id="RHEA-COMP:13535"/>
        <dbReference type="Rhea" id="RHEA-COMP:13536"/>
        <dbReference type="ChEBI" id="CHEBI:15378"/>
        <dbReference type="ChEBI" id="CHEBI:57783"/>
        <dbReference type="ChEBI" id="CHEBI:58349"/>
        <dbReference type="ChEBI" id="CHEBI:65315"/>
        <dbReference type="ChEBI" id="CHEBI:74443"/>
        <dbReference type="EC" id="1.3.1.90"/>
    </reaction>
    <physiologicalReaction direction="right-to-left" evidence="15">
        <dbReference type="Rhea" id="RHEA:53346"/>
    </physiologicalReaction>
</comment>
<comment type="similarity">
    <text evidence="16">Belongs to the Dus family. Dus4 subfamily.</text>
</comment>
<dbReference type="InterPro" id="IPR035587">
    <property type="entry name" value="DUS-like_FMN-bd"/>
</dbReference>
<evidence type="ECO:0000313" key="21">
    <source>
        <dbReference type="EMBL" id="KZF19777.1"/>
    </source>
</evidence>
<keyword evidence="6" id="KW-0521">NADP</keyword>
<evidence type="ECO:0000256" key="17">
    <source>
        <dbReference type="ARBA" id="ARBA00066483"/>
    </source>
</evidence>
<comment type="function">
    <text evidence="9">Catalyzes the synthesis of dihydrouridine, a modified base found in the D-loop of most tRNAs. Specifically modifies U47 in cytoplasmic tRNAs. Catalyzes the synthesis of dihydrouridine in some mRNAs, thereby affecting their translation.</text>
</comment>
<comment type="catalytic activity">
    <reaction evidence="14">
        <text>5,6-dihydrouridine(20b) in tRNA + NAD(+) = uridine(20b) in tRNA + NADH + H(+)</text>
        <dbReference type="Rhea" id="RHEA:53352"/>
        <dbReference type="Rhea" id="RHEA-COMP:13537"/>
        <dbReference type="Rhea" id="RHEA-COMP:13538"/>
        <dbReference type="ChEBI" id="CHEBI:15378"/>
        <dbReference type="ChEBI" id="CHEBI:57540"/>
        <dbReference type="ChEBI" id="CHEBI:57945"/>
        <dbReference type="ChEBI" id="CHEBI:65315"/>
        <dbReference type="ChEBI" id="CHEBI:74443"/>
        <dbReference type="EC" id="1.3.1.90"/>
    </reaction>
    <physiologicalReaction direction="right-to-left" evidence="14">
        <dbReference type="Rhea" id="RHEA:53354"/>
    </physiologicalReaction>
</comment>
<evidence type="ECO:0000256" key="7">
    <source>
        <dbReference type="ARBA" id="ARBA00023002"/>
    </source>
</evidence>
<dbReference type="InParanoid" id="A0A165A0I4"/>
<evidence type="ECO:0000256" key="11">
    <source>
        <dbReference type="ARBA" id="ARBA00049447"/>
    </source>
</evidence>
<evidence type="ECO:0000256" key="4">
    <source>
        <dbReference type="ARBA" id="ARBA00022664"/>
    </source>
</evidence>
<evidence type="ECO:0000256" key="13">
    <source>
        <dbReference type="ARBA" id="ARBA00051779"/>
    </source>
</evidence>
<evidence type="ECO:0000313" key="22">
    <source>
        <dbReference type="Proteomes" id="UP000076632"/>
    </source>
</evidence>
<keyword evidence="3" id="KW-0288">FMN</keyword>
<name>A0A165A0I4_XYLHT</name>
<dbReference type="STRING" id="1328760.A0A165A0I4"/>
<keyword evidence="7" id="KW-0560">Oxidoreductase</keyword>
<evidence type="ECO:0000256" key="1">
    <source>
        <dbReference type="ARBA" id="ARBA00001917"/>
    </source>
</evidence>
<sequence>MDKSNFYHDLSDESAVGDPGLGPRMHPLKVFDLAKSENRPVHISAPMVRYSKLPFRALVRDYGVDICYTPMILAKEFNRSIFARDSDFTTNEGDRPLVVQFGASSPLELARAAEFVKPYCDGIDLNCGCPQSWACQEGIGSQLMHEKENVYEMVKAVKERCGRDFCVSVKIRVHADLRETVDFVKTVQEAGVDYFGCHGRRRSQKSSEPVNLDAIKLVKENTRVPVVANGDAFSMADVSRIAEKTGVDGVMSARGLLANPALFAGYDVTPWSAVERFMNYAVRYPIPFKLVLHHLSEMTVKLIGKKEKQEMLAAEDMLSLIDWLDDRSEMKRDLSA</sequence>
<evidence type="ECO:0000256" key="16">
    <source>
        <dbReference type="ARBA" id="ARBA00060741"/>
    </source>
</evidence>
<dbReference type="PROSITE" id="PS01136">
    <property type="entry name" value="UPF0034"/>
    <property type="match status" value="1"/>
</dbReference>
<dbReference type="EMBL" id="KV407465">
    <property type="protein sequence ID" value="KZF19777.1"/>
    <property type="molecule type" value="Genomic_DNA"/>
</dbReference>
<evidence type="ECO:0000259" key="20">
    <source>
        <dbReference type="Pfam" id="PF01207"/>
    </source>
</evidence>
<dbReference type="PANTHER" id="PTHR11082">
    <property type="entry name" value="TRNA-DIHYDROURIDINE SYNTHASE"/>
    <property type="match status" value="1"/>
</dbReference>
<dbReference type="FunCoup" id="A0A165A0I4">
    <property type="interactions" value="143"/>
</dbReference>
<proteinExistence type="inferred from homology"/>
<dbReference type="OrthoDB" id="9977870at2759"/>
<evidence type="ECO:0000256" key="6">
    <source>
        <dbReference type="ARBA" id="ARBA00022857"/>
    </source>
</evidence>
<reference evidence="21 22" key="1">
    <citation type="journal article" date="2016" name="Fungal Biol.">
        <title>The genome of Xylona heveae provides a window into fungal endophytism.</title>
        <authorList>
            <person name="Gazis R."/>
            <person name="Kuo A."/>
            <person name="Riley R."/>
            <person name="LaButti K."/>
            <person name="Lipzen A."/>
            <person name="Lin J."/>
            <person name="Amirebrahimi M."/>
            <person name="Hesse C.N."/>
            <person name="Spatafora J.W."/>
            <person name="Henrissat B."/>
            <person name="Hainaut M."/>
            <person name="Grigoriev I.V."/>
            <person name="Hibbett D.S."/>
        </authorList>
    </citation>
    <scope>NUCLEOTIDE SEQUENCE [LARGE SCALE GENOMIC DNA]</scope>
    <source>
        <strain evidence="21 22">TC161</strain>
    </source>
</reference>
<accession>A0A165A0I4</accession>
<evidence type="ECO:0000256" key="10">
    <source>
        <dbReference type="ARBA" id="ARBA00048342"/>
    </source>
</evidence>
<gene>
    <name evidence="21" type="ORF">L228DRAFT_233938</name>
</gene>
<comment type="catalytic activity">
    <reaction evidence="12">
        <text>5,6-dihydrouridine(20b) in tRNA + NADP(+) = uridine(20b) in tRNA + NADPH + H(+)</text>
        <dbReference type="Rhea" id="RHEA:53356"/>
        <dbReference type="Rhea" id="RHEA-COMP:13537"/>
        <dbReference type="Rhea" id="RHEA-COMP:13538"/>
        <dbReference type="ChEBI" id="CHEBI:15378"/>
        <dbReference type="ChEBI" id="CHEBI:57783"/>
        <dbReference type="ChEBI" id="CHEBI:58349"/>
        <dbReference type="ChEBI" id="CHEBI:65315"/>
        <dbReference type="ChEBI" id="CHEBI:74443"/>
        <dbReference type="EC" id="1.3.1.90"/>
    </reaction>
    <physiologicalReaction direction="right-to-left" evidence="12">
        <dbReference type="Rhea" id="RHEA:53358"/>
    </physiologicalReaction>
</comment>
<dbReference type="GO" id="GO:0050660">
    <property type="term" value="F:flavin adenine dinucleotide binding"/>
    <property type="evidence" value="ECO:0007669"/>
    <property type="project" value="InterPro"/>
</dbReference>
<dbReference type="InterPro" id="IPR013785">
    <property type="entry name" value="Aldolase_TIM"/>
</dbReference>
<protein>
    <recommendedName>
        <fullName evidence="18">tRNA-dihydrouridine(20a/20b) synthase [NAD(P)+]</fullName>
        <ecNumber evidence="17">1.3.1.90</ecNumber>
    </recommendedName>
    <alternativeName>
        <fullName evidence="19">tRNA-dihydrouridine synthase 4</fullName>
    </alternativeName>
</protein>
<keyword evidence="8" id="KW-0520">NAD</keyword>
<dbReference type="SUPFAM" id="SSF51395">
    <property type="entry name" value="FMN-linked oxidoreductases"/>
    <property type="match status" value="1"/>
</dbReference>
<organism evidence="21 22">
    <name type="scientific">Xylona heveae (strain CBS 132557 / TC161)</name>
    <dbReference type="NCBI Taxonomy" id="1328760"/>
    <lineage>
        <taxon>Eukaryota</taxon>
        <taxon>Fungi</taxon>
        <taxon>Dikarya</taxon>
        <taxon>Ascomycota</taxon>
        <taxon>Pezizomycotina</taxon>
        <taxon>Xylonomycetes</taxon>
        <taxon>Xylonales</taxon>
        <taxon>Xylonaceae</taxon>
        <taxon>Xylona</taxon>
    </lineage>
</organism>
<evidence type="ECO:0000256" key="5">
    <source>
        <dbReference type="ARBA" id="ARBA00022694"/>
    </source>
</evidence>
<evidence type="ECO:0000256" key="2">
    <source>
        <dbReference type="ARBA" id="ARBA00022630"/>
    </source>
</evidence>
<keyword evidence="5" id="KW-0819">tRNA processing</keyword>
<comment type="catalytic activity">
    <reaction evidence="13">
        <text>5,6-dihydrouridine(20a) in tRNA + NAD(+) = uridine(20a) in tRNA + NADH + H(+)</text>
        <dbReference type="Rhea" id="RHEA:53348"/>
        <dbReference type="Rhea" id="RHEA-COMP:13535"/>
        <dbReference type="Rhea" id="RHEA-COMP:13536"/>
        <dbReference type="ChEBI" id="CHEBI:15378"/>
        <dbReference type="ChEBI" id="CHEBI:57540"/>
        <dbReference type="ChEBI" id="CHEBI:57945"/>
        <dbReference type="ChEBI" id="CHEBI:65315"/>
        <dbReference type="ChEBI" id="CHEBI:74443"/>
        <dbReference type="EC" id="1.3.1.90"/>
    </reaction>
    <physiologicalReaction direction="right-to-left" evidence="13">
        <dbReference type="Rhea" id="RHEA:53350"/>
    </physiologicalReaction>
</comment>
<dbReference type="AlphaFoldDB" id="A0A165A0I4"/>
<keyword evidence="2" id="KW-0285">Flavoprotein</keyword>
<dbReference type="OMA" id="QRPHHDI"/>
<evidence type="ECO:0000256" key="18">
    <source>
        <dbReference type="ARBA" id="ARBA00071722"/>
    </source>
</evidence>
<comment type="cofactor">
    <cofactor evidence="1">
        <name>FMN</name>
        <dbReference type="ChEBI" id="CHEBI:58210"/>
    </cofactor>
</comment>
<dbReference type="GeneID" id="28895789"/>